<dbReference type="Proteomes" id="UP000446768">
    <property type="component" value="Unassembled WGS sequence"/>
</dbReference>
<name>A0A7X2IK83_9BURK</name>
<dbReference type="PROSITE" id="PS00061">
    <property type="entry name" value="ADH_SHORT"/>
    <property type="match status" value="1"/>
</dbReference>
<dbReference type="NCBIfam" id="NF004824">
    <property type="entry name" value="PRK06180.1"/>
    <property type="match status" value="1"/>
</dbReference>
<proteinExistence type="inferred from homology"/>
<organism evidence="4 5">
    <name type="scientific">Pseudoduganella rivuli</name>
    <dbReference type="NCBI Taxonomy" id="2666085"/>
    <lineage>
        <taxon>Bacteria</taxon>
        <taxon>Pseudomonadati</taxon>
        <taxon>Pseudomonadota</taxon>
        <taxon>Betaproteobacteria</taxon>
        <taxon>Burkholderiales</taxon>
        <taxon>Oxalobacteraceae</taxon>
        <taxon>Telluria group</taxon>
        <taxon>Pseudoduganella</taxon>
    </lineage>
</organism>
<protein>
    <submittedName>
        <fullName evidence="4">SDR family NAD(P)-dependent oxidoreductase</fullName>
    </submittedName>
</protein>
<keyword evidence="2" id="KW-0560">Oxidoreductase</keyword>
<dbReference type="CDD" id="cd05374">
    <property type="entry name" value="17beta-HSD-like_SDR_c"/>
    <property type="match status" value="1"/>
</dbReference>
<reference evidence="4 5" key="1">
    <citation type="submission" date="2019-11" db="EMBL/GenBank/DDBJ databases">
        <title>Novel species isolated from a subtropical stream in China.</title>
        <authorList>
            <person name="Lu H."/>
        </authorList>
    </citation>
    <scope>NUCLEOTIDE SEQUENCE [LARGE SCALE GENOMIC DNA]</scope>
    <source>
        <strain evidence="4 5">FT92W</strain>
    </source>
</reference>
<dbReference type="Pfam" id="PF00106">
    <property type="entry name" value="adh_short"/>
    <property type="match status" value="1"/>
</dbReference>
<evidence type="ECO:0000256" key="1">
    <source>
        <dbReference type="ARBA" id="ARBA00006484"/>
    </source>
</evidence>
<comment type="caution">
    <text evidence="4">The sequence shown here is derived from an EMBL/GenBank/DDBJ whole genome shotgun (WGS) entry which is preliminary data.</text>
</comment>
<keyword evidence="5" id="KW-1185">Reference proteome</keyword>
<evidence type="ECO:0000256" key="2">
    <source>
        <dbReference type="ARBA" id="ARBA00023002"/>
    </source>
</evidence>
<sequence>MSKVWFITGASRGFGLLIAKDALARGDQVVATARNPETVTAALGAHPNLLALRLDVTQEAPAVLAASAAVERFGRIDVLVNNAGYGLLASVEEATDAEIRAQYDTNVFGLLNVTRAVLPHMRARGAGHVINISSVGGYKSYAGWGIYTSTKFAVEALTESLAMELAPLGIHATTVEPGFFRTDFLDASSMKDASQPIADYAATVGEMRTLMAGVNHRQPGDPQKLSLAILQLADAKQPPVRLPLGSDTVAGIREKNAFVEQELAQWIGVAMSTDHDDVAATVAAALRQAA</sequence>
<dbReference type="PANTHER" id="PTHR43976">
    <property type="entry name" value="SHORT CHAIN DEHYDROGENASE"/>
    <property type="match status" value="1"/>
</dbReference>
<dbReference type="InterPro" id="IPR051911">
    <property type="entry name" value="SDR_oxidoreductase"/>
</dbReference>
<evidence type="ECO:0000313" key="5">
    <source>
        <dbReference type="Proteomes" id="UP000446768"/>
    </source>
</evidence>
<dbReference type="InterPro" id="IPR036291">
    <property type="entry name" value="NAD(P)-bd_dom_sf"/>
</dbReference>
<dbReference type="InterPro" id="IPR020904">
    <property type="entry name" value="Sc_DH/Rdtase_CS"/>
</dbReference>
<comment type="similarity">
    <text evidence="1 3">Belongs to the short-chain dehydrogenases/reductases (SDR) family.</text>
</comment>
<evidence type="ECO:0000313" key="4">
    <source>
        <dbReference type="EMBL" id="MRV71077.1"/>
    </source>
</evidence>
<accession>A0A7X2IK83</accession>
<dbReference type="PRINTS" id="PR00081">
    <property type="entry name" value="GDHRDH"/>
</dbReference>
<dbReference type="AlphaFoldDB" id="A0A7X2IK83"/>
<dbReference type="PRINTS" id="PR00080">
    <property type="entry name" value="SDRFAMILY"/>
</dbReference>
<dbReference type="RefSeq" id="WP_154371582.1">
    <property type="nucleotide sequence ID" value="NZ_WKJJ01000003.1"/>
</dbReference>
<gene>
    <name evidence="4" type="ORF">GJ700_05010</name>
</gene>
<dbReference type="InterPro" id="IPR002347">
    <property type="entry name" value="SDR_fam"/>
</dbReference>
<dbReference type="PANTHER" id="PTHR43976:SF16">
    <property type="entry name" value="SHORT-CHAIN DEHYDROGENASE_REDUCTASE FAMILY PROTEIN"/>
    <property type="match status" value="1"/>
</dbReference>
<dbReference type="GO" id="GO:0016491">
    <property type="term" value="F:oxidoreductase activity"/>
    <property type="evidence" value="ECO:0007669"/>
    <property type="project" value="UniProtKB-KW"/>
</dbReference>
<evidence type="ECO:0000256" key="3">
    <source>
        <dbReference type="RuleBase" id="RU000363"/>
    </source>
</evidence>
<dbReference type="EMBL" id="WKJJ01000003">
    <property type="protein sequence ID" value="MRV71077.1"/>
    <property type="molecule type" value="Genomic_DNA"/>
</dbReference>
<dbReference type="Gene3D" id="3.40.50.720">
    <property type="entry name" value="NAD(P)-binding Rossmann-like Domain"/>
    <property type="match status" value="1"/>
</dbReference>
<dbReference type="SUPFAM" id="SSF51735">
    <property type="entry name" value="NAD(P)-binding Rossmann-fold domains"/>
    <property type="match status" value="1"/>
</dbReference>